<dbReference type="Pfam" id="PF00117">
    <property type="entry name" value="GATase"/>
    <property type="match status" value="1"/>
</dbReference>
<reference evidence="3" key="1">
    <citation type="submission" date="2015-08" db="EMBL/GenBank/DDBJ databases">
        <authorList>
            <person name="Varghese N."/>
        </authorList>
    </citation>
    <scope>NUCLEOTIDE SEQUENCE [LARGE SCALE GENOMIC DNA]</scope>
    <source>
        <strain evidence="3">DSM 23407</strain>
    </source>
</reference>
<dbReference type="Proteomes" id="UP000183900">
    <property type="component" value="Unassembled WGS sequence"/>
</dbReference>
<keyword evidence="2" id="KW-0808">Transferase</keyword>
<dbReference type="EMBL" id="CYHE01000003">
    <property type="protein sequence ID" value="CUA94610.1"/>
    <property type="molecule type" value="Genomic_DNA"/>
</dbReference>
<dbReference type="PANTHER" id="PTHR42695">
    <property type="entry name" value="GLUTAMINE AMIDOTRANSFERASE YLR126C-RELATED"/>
    <property type="match status" value="1"/>
</dbReference>
<keyword evidence="2" id="KW-0315">Glutamine amidotransferase</keyword>
<evidence type="ECO:0000313" key="3">
    <source>
        <dbReference type="Proteomes" id="UP000183900"/>
    </source>
</evidence>
<dbReference type="InterPro" id="IPR029062">
    <property type="entry name" value="Class_I_gatase-like"/>
</dbReference>
<keyword evidence="3" id="KW-1185">Reference proteome</keyword>
<dbReference type="OrthoDB" id="9794816at2"/>
<evidence type="ECO:0000259" key="1">
    <source>
        <dbReference type="Pfam" id="PF00117"/>
    </source>
</evidence>
<organism evidence="2 3">
    <name type="scientific">Pannonibacter indicus</name>
    <dbReference type="NCBI Taxonomy" id="466044"/>
    <lineage>
        <taxon>Bacteria</taxon>
        <taxon>Pseudomonadati</taxon>
        <taxon>Pseudomonadota</taxon>
        <taxon>Alphaproteobacteria</taxon>
        <taxon>Hyphomicrobiales</taxon>
        <taxon>Stappiaceae</taxon>
        <taxon>Pannonibacter</taxon>
    </lineage>
</organism>
<dbReference type="InterPro" id="IPR017926">
    <property type="entry name" value="GATASE"/>
</dbReference>
<name>A0A0K6HUP8_9HYPH</name>
<dbReference type="GO" id="GO:0005829">
    <property type="term" value="C:cytosol"/>
    <property type="evidence" value="ECO:0007669"/>
    <property type="project" value="TreeGrafter"/>
</dbReference>
<dbReference type="PROSITE" id="PS51273">
    <property type="entry name" value="GATASE_TYPE_1"/>
    <property type="match status" value="1"/>
</dbReference>
<dbReference type="PANTHER" id="PTHR42695:SF5">
    <property type="entry name" value="GLUTAMINE AMIDOTRANSFERASE YLR126C-RELATED"/>
    <property type="match status" value="1"/>
</dbReference>
<dbReference type="GO" id="GO:0016740">
    <property type="term" value="F:transferase activity"/>
    <property type="evidence" value="ECO:0007669"/>
    <property type="project" value="UniProtKB-KW"/>
</dbReference>
<protein>
    <submittedName>
        <fullName evidence="2">GMP synthase-Glutamine amidotransferase domain</fullName>
    </submittedName>
</protein>
<proteinExistence type="predicted"/>
<dbReference type="Gene3D" id="3.40.50.880">
    <property type="match status" value="1"/>
</dbReference>
<accession>A0A0K6HUP8</accession>
<dbReference type="SUPFAM" id="SSF52317">
    <property type="entry name" value="Class I glutamine amidotransferase-like"/>
    <property type="match status" value="1"/>
</dbReference>
<dbReference type="CDD" id="cd01741">
    <property type="entry name" value="GATase1_1"/>
    <property type="match status" value="1"/>
</dbReference>
<dbReference type="RefSeq" id="WP_055455049.1">
    <property type="nucleotide sequence ID" value="NZ_CYHE01000003.1"/>
</dbReference>
<dbReference type="AlphaFoldDB" id="A0A0K6HUP8"/>
<gene>
    <name evidence="2" type="ORF">Ga0061067_103241</name>
</gene>
<dbReference type="InterPro" id="IPR044992">
    <property type="entry name" value="ChyE-like"/>
</dbReference>
<evidence type="ECO:0000313" key="2">
    <source>
        <dbReference type="EMBL" id="CUA94610.1"/>
    </source>
</evidence>
<feature type="domain" description="Glutamine amidotransferase" evidence="1">
    <location>
        <begin position="19"/>
        <end position="180"/>
    </location>
</feature>
<sequence length="233" mass="25463">MRVLVIENYPLTPHGQVGRALQDAGAEVTVVKAFEGEPVPQRAERFSGLAVFGGGQNALDDEGSPFLPQICNLIRDFHEEQRPVLGICLGSQLIARAFGGRNIIGRPIEFGWHDVTPTDAGKADPVLSALGEGAPLFHWHNDTFDLPEGAVHLATSAQTRHQAFRMGAATYGIQFHFEAAEPEVRDWSRDFAGMIAENTPDWAQRLEAEIARHAPRADATGALLAANWVRLLR</sequence>